<organism evidence="1 2">
    <name type="scientific">Neisseria zoodegmatis</name>
    <dbReference type="NCBI Taxonomy" id="326523"/>
    <lineage>
        <taxon>Bacteria</taxon>
        <taxon>Pseudomonadati</taxon>
        <taxon>Pseudomonadota</taxon>
        <taxon>Betaproteobacteria</taxon>
        <taxon>Neisseriales</taxon>
        <taxon>Neisseriaceae</taxon>
        <taxon>Neisseria</taxon>
    </lineage>
</organism>
<reference evidence="1 2" key="1">
    <citation type="submission" date="2017-06" db="EMBL/GenBank/DDBJ databases">
        <authorList>
            <consortium name="Pathogen Informatics"/>
        </authorList>
    </citation>
    <scope>NUCLEOTIDE SEQUENCE [LARGE SCALE GENOMIC DNA]</scope>
    <source>
        <strain evidence="1 2">NCTC12230</strain>
    </source>
</reference>
<protein>
    <submittedName>
        <fullName evidence="1">Uncharacterized protein</fullName>
    </submittedName>
</protein>
<dbReference type="EMBL" id="LT906434">
    <property type="protein sequence ID" value="SNU80702.1"/>
    <property type="molecule type" value="Genomic_DNA"/>
</dbReference>
<name>A0AB38DTL5_9NEIS</name>
<proteinExistence type="predicted"/>
<accession>A0AB38DTL5</accession>
<dbReference type="KEGG" id="nzo:SAMEA4504057_2242"/>
<gene>
    <name evidence="1" type="ORF">SAMEA4504057_02242</name>
</gene>
<evidence type="ECO:0000313" key="1">
    <source>
        <dbReference type="EMBL" id="SNU80702.1"/>
    </source>
</evidence>
<sequence>MLNEGLVKLPSFNMIKSGDELFTNQWVVNQVY</sequence>
<dbReference type="AlphaFoldDB" id="A0AB38DTL5"/>
<dbReference type="Proteomes" id="UP000215033">
    <property type="component" value="Chromosome 1"/>
</dbReference>
<evidence type="ECO:0000313" key="2">
    <source>
        <dbReference type="Proteomes" id="UP000215033"/>
    </source>
</evidence>